<dbReference type="RefSeq" id="WP_161919582.1">
    <property type="nucleotide sequence ID" value="NZ_JAACYS010000008.1"/>
</dbReference>
<organism evidence="4 5">
    <name type="scientific">Pallidibacillus pasinlerensis</name>
    <dbReference type="NCBI Taxonomy" id="2703818"/>
    <lineage>
        <taxon>Bacteria</taxon>
        <taxon>Bacillati</taxon>
        <taxon>Bacillota</taxon>
        <taxon>Bacilli</taxon>
        <taxon>Bacillales</taxon>
        <taxon>Bacillaceae</taxon>
        <taxon>Pallidibacillus</taxon>
    </lineage>
</organism>
<dbReference type="Gene3D" id="3.40.50.720">
    <property type="entry name" value="NAD(P)-binding Rossmann-like Domain"/>
    <property type="match status" value="1"/>
</dbReference>
<dbReference type="InterPro" id="IPR036291">
    <property type="entry name" value="NAD(P)-bd_dom_sf"/>
</dbReference>
<proteinExistence type="inferred from homology"/>
<evidence type="ECO:0000313" key="4">
    <source>
        <dbReference type="EMBL" id="NCU16746.1"/>
    </source>
</evidence>
<dbReference type="Proteomes" id="UP000743899">
    <property type="component" value="Unassembled WGS sequence"/>
</dbReference>
<comment type="caution">
    <text evidence="4">The sequence shown here is derived from an EMBL/GenBank/DDBJ whole genome shotgun (WGS) entry which is preliminary data.</text>
</comment>
<keyword evidence="2" id="KW-0560">Oxidoreductase</keyword>
<dbReference type="Pfam" id="PF00106">
    <property type="entry name" value="adh_short"/>
    <property type="match status" value="1"/>
</dbReference>
<sequence>MNQRIKGKTIFITGASSGLGEQIAYNCAESGANLILAARRYDKLIKLKDELIDKYKVEVAIYQLDVGNLLEAEKILEQIIQEVGTVDILVNNAGFGKFKYVVDTSIEETEVMFRVNVLGLIAITKKILPIMIKQGSGHIINIASQAGKLATPKSSIYAASKGAVIKFSDSLRLEVEKNHIYVTTVNPGPIRTNFFEIADATGKYLDNVGRCVLNPEKLAEKIVKRMLTRTREINLPIFMNIGSKVHALFPSLVEKLARNAFNKK</sequence>
<reference evidence="4 5" key="1">
    <citation type="submission" date="2020-01" db="EMBL/GenBank/DDBJ databases">
        <title>A novel Bacillus sp. from Pasinler.</title>
        <authorList>
            <person name="Adiguzel A."/>
            <person name="Ay H."/>
            <person name="Baltaci M.O."/>
        </authorList>
    </citation>
    <scope>NUCLEOTIDE SEQUENCE [LARGE SCALE GENOMIC DNA]</scope>
    <source>
        <strain evidence="4 5">P1</strain>
    </source>
</reference>
<dbReference type="PIRSF" id="PIRSF000126">
    <property type="entry name" value="11-beta-HSD1"/>
    <property type="match status" value="1"/>
</dbReference>
<dbReference type="PRINTS" id="PR00080">
    <property type="entry name" value="SDRFAMILY"/>
</dbReference>
<accession>A0ABX0A2K2</accession>
<keyword evidence="5" id="KW-1185">Reference proteome</keyword>
<protein>
    <submittedName>
        <fullName evidence="4">SDR family oxidoreductase</fullName>
    </submittedName>
</protein>
<gene>
    <name evidence="4" type="ORF">GW534_03025</name>
</gene>
<name>A0ABX0A2K2_9BACI</name>
<dbReference type="InterPro" id="IPR002347">
    <property type="entry name" value="SDR_fam"/>
</dbReference>
<dbReference type="PRINTS" id="PR00081">
    <property type="entry name" value="GDHRDH"/>
</dbReference>
<comment type="similarity">
    <text evidence="1 3">Belongs to the short-chain dehydrogenases/reductases (SDR) family.</text>
</comment>
<dbReference type="SUPFAM" id="SSF51735">
    <property type="entry name" value="NAD(P)-binding Rossmann-fold domains"/>
    <property type="match status" value="1"/>
</dbReference>
<dbReference type="EMBL" id="JAACYS010000008">
    <property type="protein sequence ID" value="NCU16746.1"/>
    <property type="molecule type" value="Genomic_DNA"/>
</dbReference>
<evidence type="ECO:0000256" key="3">
    <source>
        <dbReference type="RuleBase" id="RU000363"/>
    </source>
</evidence>
<evidence type="ECO:0000256" key="1">
    <source>
        <dbReference type="ARBA" id="ARBA00006484"/>
    </source>
</evidence>
<evidence type="ECO:0000313" key="5">
    <source>
        <dbReference type="Proteomes" id="UP000743899"/>
    </source>
</evidence>
<dbReference type="PANTHER" id="PTHR44196:SF1">
    <property type="entry name" value="DEHYDROGENASE_REDUCTASE SDR FAMILY MEMBER 7B"/>
    <property type="match status" value="1"/>
</dbReference>
<evidence type="ECO:0000256" key="2">
    <source>
        <dbReference type="ARBA" id="ARBA00023002"/>
    </source>
</evidence>
<dbReference type="PANTHER" id="PTHR44196">
    <property type="entry name" value="DEHYDROGENASE/REDUCTASE SDR FAMILY MEMBER 7B"/>
    <property type="match status" value="1"/>
</dbReference>